<dbReference type="Proteomes" id="UP000823775">
    <property type="component" value="Unassembled WGS sequence"/>
</dbReference>
<proteinExistence type="predicted"/>
<keyword evidence="3" id="KW-1185">Reference proteome</keyword>
<dbReference type="EMBL" id="JACEIK010004872">
    <property type="protein sequence ID" value="MCD9646630.1"/>
    <property type="molecule type" value="Genomic_DNA"/>
</dbReference>
<organism evidence="2 3">
    <name type="scientific">Datura stramonium</name>
    <name type="common">Jimsonweed</name>
    <name type="synonym">Common thornapple</name>
    <dbReference type="NCBI Taxonomy" id="4076"/>
    <lineage>
        <taxon>Eukaryota</taxon>
        <taxon>Viridiplantae</taxon>
        <taxon>Streptophyta</taxon>
        <taxon>Embryophyta</taxon>
        <taxon>Tracheophyta</taxon>
        <taxon>Spermatophyta</taxon>
        <taxon>Magnoliopsida</taxon>
        <taxon>eudicotyledons</taxon>
        <taxon>Gunneridae</taxon>
        <taxon>Pentapetalae</taxon>
        <taxon>asterids</taxon>
        <taxon>lamiids</taxon>
        <taxon>Solanales</taxon>
        <taxon>Solanaceae</taxon>
        <taxon>Solanoideae</taxon>
        <taxon>Datureae</taxon>
        <taxon>Datura</taxon>
    </lineage>
</organism>
<protein>
    <submittedName>
        <fullName evidence="2">Uncharacterized protein</fullName>
    </submittedName>
</protein>
<comment type="caution">
    <text evidence="2">The sequence shown here is derived from an EMBL/GenBank/DDBJ whole genome shotgun (WGS) entry which is preliminary data.</text>
</comment>
<evidence type="ECO:0000256" key="1">
    <source>
        <dbReference type="SAM" id="MobiDB-lite"/>
    </source>
</evidence>
<gene>
    <name evidence="2" type="ORF">HAX54_036639</name>
</gene>
<reference evidence="2 3" key="1">
    <citation type="journal article" date="2021" name="BMC Genomics">
        <title>Datura genome reveals duplications of psychoactive alkaloid biosynthetic genes and high mutation rate following tissue culture.</title>
        <authorList>
            <person name="Rajewski A."/>
            <person name="Carter-House D."/>
            <person name="Stajich J."/>
            <person name="Litt A."/>
        </authorList>
    </citation>
    <scope>NUCLEOTIDE SEQUENCE [LARGE SCALE GENOMIC DNA]</scope>
    <source>
        <strain evidence="2">AR-01</strain>
    </source>
</reference>
<evidence type="ECO:0000313" key="3">
    <source>
        <dbReference type="Proteomes" id="UP000823775"/>
    </source>
</evidence>
<name>A0ABS8VKF4_DATST</name>
<accession>A0ABS8VKF4</accession>
<evidence type="ECO:0000313" key="2">
    <source>
        <dbReference type="EMBL" id="MCD9646630.1"/>
    </source>
</evidence>
<sequence>MGSELQRDIKIRLDAAKRKNDDVQVLGTFLSLVMHPNVGYTRRKSETHRKNIDITSRLDGSPTLSSVFGDSSQPTNHQATPLQSANRSKLPISTSVPGSSLNVVFSLDEISFPPVMYPVVADLNPGNSTTELCRRGGPSANLKFTSALPTDKSPVMLSESPIKSRVQLQKRLLSTKIRHSTPVLCDFELAFRW</sequence>
<feature type="region of interest" description="Disordered" evidence="1">
    <location>
        <begin position="63"/>
        <end position="91"/>
    </location>
</feature>